<proteinExistence type="predicted"/>
<feature type="region of interest" description="Disordered" evidence="1">
    <location>
        <begin position="265"/>
        <end position="290"/>
    </location>
</feature>
<name>A0A6B1DE61_9CHLR</name>
<feature type="domain" description="Phosphogluconate dehydrogenase NAD-binding putative C-terminal" evidence="3">
    <location>
        <begin position="190"/>
        <end position="258"/>
    </location>
</feature>
<evidence type="ECO:0000259" key="3">
    <source>
        <dbReference type="Pfam" id="PF09130"/>
    </source>
</evidence>
<accession>A0A6B1DE61</accession>
<dbReference type="SUPFAM" id="SSF48179">
    <property type="entry name" value="6-phosphogluconate dehydrogenase C-terminal domain-like"/>
    <property type="match status" value="1"/>
</dbReference>
<organism evidence="4">
    <name type="scientific">Caldilineaceae bacterium SB0661_bin_32</name>
    <dbReference type="NCBI Taxonomy" id="2605255"/>
    <lineage>
        <taxon>Bacteria</taxon>
        <taxon>Bacillati</taxon>
        <taxon>Chloroflexota</taxon>
        <taxon>Caldilineae</taxon>
        <taxon>Caldilineales</taxon>
        <taxon>Caldilineaceae</taxon>
    </lineage>
</organism>
<gene>
    <name evidence="4" type="ORF">F4X14_21540</name>
</gene>
<dbReference type="Gene3D" id="1.10.1040.10">
    <property type="entry name" value="N-(1-d-carboxylethyl)-l-norvaline Dehydrogenase, domain 2"/>
    <property type="match status" value="1"/>
</dbReference>
<dbReference type="InterPro" id="IPR015814">
    <property type="entry name" value="Pgluconate_DH_NAD-bd_C"/>
</dbReference>
<dbReference type="PANTHER" id="PTHR43580">
    <property type="entry name" value="OXIDOREDUCTASE GLYR1-RELATED"/>
    <property type="match status" value="1"/>
</dbReference>
<dbReference type="InterPro" id="IPR013328">
    <property type="entry name" value="6PGD_dom2"/>
</dbReference>
<dbReference type="GO" id="GO:0050661">
    <property type="term" value="F:NADP binding"/>
    <property type="evidence" value="ECO:0007669"/>
    <property type="project" value="InterPro"/>
</dbReference>
<dbReference type="Pfam" id="PF09130">
    <property type="entry name" value="DUF1932"/>
    <property type="match status" value="1"/>
</dbReference>
<dbReference type="InterPro" id="IPR008927">
    <property type="entry name" value="6-PGluconate_DH-like_C_sf"/>
</dbReference>
<sequence length="290" mass="30761">MNTIAILSPGDMGHTVGERLRGNGLRVIAHLADRSARTRGLAEKVGIEEVESYDALVEEADVVLCILVPAEAAAAAQTVADALRRTGADLLYADCNAVAPQTTIKIGETIACAGGRFADASIIGPPPRREGTTRFYASGVHAGELARLEDYGLDVPVISDRVGDASAIKMCYAGLTKGLTALCTNLLVAAEALGIRDALFDEYDMSQSAMLKRMQGLPSMPPKSRRWVGEMEEIAATMAGVGMSPKFHEGAADIYRFVGASALADRTPEDPDEPTLEEMLRDLVGSLPSR</sequence>
<comment type="caution">
    <text evidence="4">The sequence shown here is derived from an EMBL/GenBank/DDBJ whole genome shotgun (WGS) entry which is preliminary data.</text>
</comment>
<dbReference type="InterPro" id="IPR051265">
    <property type="entry name" value="HIBADH-related_NP60_sf"/>
</dbReference>
<dbReference type="PANTHER" id="PTHR43580:SF2">
    <property type="entry name" value="CYTOKINE-LIKE NUCLEAR FACTOR N-PAC"/>
    <property type="match status" value="1"/>
</dbReference>
<dbReference type="InterPro" id="IPR006115">
    <property type="entry name" value="6PGDH_NADP-bd"/>
</dbReference>
<dbReference type="AlphaFoldDB" id="A0A6B1DE61"/>
<dbReference type="SUPFAM" id="SSF51735">
    <property type="entry name" value="NAD(P)-binding Rossmann-fold domains"/>
    <property type="match status" value="1"/>
</dbReference>
<evidence type="ECO:0000256" key="1">
    <source>
        <dbReference type="SAM" id="MobiDB-lite"/>
    </source>
</evidence>
<dbReference type="InterPro" id="IPR036291">
    <property type="entry name" value="NAD(P)-bd_dom_sf"/>
</dbReference>
<dbReference type="EMBL" id="VXMH01000120">
    <property type="protein sequence ID" value="MYC97545.1"/>
    <property type="molecule type" value="Genomic_DNA"/>
</dbReference>
<dbReference type="Gene3D" id="3.40.50.720">
    <property type="entry name" value="NAD(P)-binding Rossmann-like Domain"/>
    <property type="match status" value="1"/>
</dbReference>
<dbReference type="Pfam" id="PF03446">
    <property type="entry name" value="NAD_binding_2"/>
    <property type="match status" value="1"/>
</dbReference>
<evidence type="ECO:0000313" key="4">
    <source>
        <dbReference type="EMBL" id="MYC97545.1"/>
    </source>
</evidence>
<protein>
    <submittedName>
        <fullName evidence="4">NAD(P)-dependent oxidoreductase</fullName>
    </submittedName>
</protein>
<evidence type="ECO:0000259" key="2">
    <source>
        <dbReference type="Pfam" id="PF03446"/>
    </source>
</evidence>
<feature type="domain" description="6-phosphogluconate dehydrogenase NADP-binding" evidence="2">
    <location>
        <begin position="4"/>
        <end position="128"/>
    </location>
</feature>
<reference evidence="4" key="1">
    <citation type="submission" date="2019-09" db="EMBL/GenBank/DDBJ databases">
        <title>Characterisation of the sponge microbiome using genome-centric metagenomics.</title>
        <authorList>
            <person name="Engelberts J.P."/>
            <person name="Robbins S.J."/>
            <person name="De Goeij J.M."/>
            <person name="Aranda M."/>
            <person name="Bell S.C."/>
            <person name="Webster N.S."/>
        </authorList>
    </citation>
    <scope>NUCLEOTIDE SEQUENCE</scope>
    <source>
        <strain evidence="4">SB0661_bin_32</strain>
    </source>
</reference>